<dbReference type="EMBL" id="CP015405">
    <property type="protein sequence ID" value="ANU74817.1"/>
    <property type="molecule type" value="Genomic_DNA"/>
</dbReference>
<dbReference type="RefSeq" id="WP_065541041.1">
    <property type="nucleotide sequence ID" value="NZ_CP015405.2"/>
</dbReference>
<dbReference type="Pfam" id="PF14279">
    <property type="entry name" value="HNH_5"/>
    <property type="match status" value="1"/>
</dbReference>
<dbReference type="InterPro" id="IPR003615">
    <property type="entry name" value="HNH_nuc"/>
</dbReference>
<dbReference type="STRING" id="1796616.A4V09_03010"/>
<protein>
    <submittedName>
        <fullName evidence="2">HNH endonuclease</fullName>
    </submittedName>
</protein>
<dbReference type="OrthoDB" id="9802901at2"/>
<name>A0A1C7I568_9FIRM</name>
<dbReference type="GO" id="GO:0004519">
    <property type="term" value="F:endonuclease activity"/>
    <property type="evidence" value="ECO:0007669"/>
    <property type="project" value="UniProtKB-KW"/>
</dbReference>
<evidence type="ECO:0000313" key="3">
    <source>
        <dbReference type="Proteomes" id="UP000092574"/>
    </source>
</evidence>
<accession>A0A1C7I568</accession>
<reference evidence="2" key="1">
    <citation type="submission" date="2017-04" db="EMBL/GenBank/DDBJ databases">
        <title>Complete Genome Sequences of Twelve Strains of a Stable Defined Moderately Diverse Mouse Microbiota 2 (sDMDMm2).</title>
        <authorList>
            <person name="Uchimura Y."/>
            <person name="Wyss M."/>
            <person name="Brugiroux S."/>
            <person name="Limenitakis J.P."/>
            <person name="Stecher B."/>
            <person name="McCoy K.D."/>
            <person name="Macpherson A.J."/>
        </authorList>
    </citation>
    <scope>NUCLEOTIDE SEQUENCE</scope>
    <source>
        <strain evidence="2">YL58</strain>
    </source>
</reference>
<feature type="domain" description="HNH nuclease" evidence="1">
    <location>
        <begin position="77"/>
        <end position="130"/>
    </location>
</feature>
<dbReference type="InterPro" id="IPR029471">
    <property type="entry name" value="HNH_5"/>
</dbReference>
<proteinExistence type="predicted"/>
<organism evidence="2 3">
    <name type="scientific">Blautia pseudococcoides</name>
    <dbReference type="NCBI Taxonomy" id="1796616"/>
    <lineage>
        <taxon>Bacteria</taxon>
        <taxon>Bacillati</taxon>
        <taxon>Bacillota</taxon>
        <taxon>Clostridia</taxon>
        <taxon>Lachnospirales</taxon>
        <taxon>Lachnospiraceae</taxon>
        <taxon>Blautia</taxon>
    </lineage>
</organism>
<evidence type="ECO:0000313" key="2">
    <source>
        <dbReference type="EMBL" id="ANU74817.1"/>
    </source>
</evidence>
<dbReference type="CDD" id="cd00085">
    <property type="entry name" value="HNHc"/>
    <property type="match status" value="1"/>
</dbReference>
<keyword evidence="2" id="KW-0378">Hydrolase</keyword>
<gene>
    <name evidence="2" type="ORF">A4V09_03010</name>
</gene>
<sequence>MALVITNGTYYLKTNRNGGIEKTSTVEDAQEFYNVNVATHKMMKAPRKTRGYYILDTDGNEQPSSGKKRGRKKYSEDVRRMIYDKAEGRCQLCGRKITYEELTLDHIVPLAMNGMDCVSNLQATDAACNSFKGCILPEKFMDRITEIFMYQMDKRYSDKISWKMARNLLMEIL</sequence>
<keyword evidence="3" id="KW-1185">Reference proteome</keyword>
<dbReference type="AlphaFoldDB" id="A0A1C7I568"/>
<dbReference type="Proteomes" id="UP000092574">
    <property type="component" value="Chromosome"/>
</dbReference>
<evidence type="ECO:0000259" key="1">
    <source>
        <dbReference type="SMART" id="SM00507"/>
    </source>
</evidence>
<dbReference type="KEGG" id="byl:A4V09_03010"/>
<dbReference type="Gene3D" id="1.10.30.50">
    <property type="match status" value="1"/>
</dbReference>
<dbReference type="SMART" id="SM00507">
    <property type="entry name" value="HNHc"/>
    <property type="match status" value="1"/>
</dbReference>
<keyword evidence="2" id="KW-0540">Nuclease</keyword>
<keyword evidence="2" id="KW-0255">Endonuclease</keyword>